<evidence type="ECO:0000313" key="3">
    <source>
        <dbReference type="EMBL" id="CDJ34432.1"/>
    </source>
</evidence>
<name>U6KDY0_9EIME</name>
<dbReference type="VEuPathDB" id="ToxoDB:EMH_0020260"/>
<organism evidence="3 4">
    <name type="scientific">Eimeria mitis</name>
    <dbReference type="NCBI Taxonomy" id="44415"/>
    <lineage>
        <taxon>Eukaryota</taxon>
        <taxon>Sar</taxon>
        <taxon>Alveolata</taxon>
        <taxon>Apicomplexa</taxon>
        <taxon>Conoidasida</taxon>
        <taxon>Coccidia</taxon>
        <taxon>Eucoccidiorida</taxon>
        <taxon>Eimeriorina</taxon>
        <taxon>Eimeriidae</taxon>
        <taxon>Eimeria</taxon>
    </lineage>
</organism>
<dbReference type="RefSeq" id="XP_013356995.1">
    <property type="nucleotide sequence ID" value="XM_013501541.1"/>
</dbReference>
<keyword evidence="4" id="KW-1185">Reference proteome</keyword>
<feature type="region of interest" description="Disordered" evidence="2">
    <location>
        <begin position="63"/>
        <end position="138"/>
    </location>
</feature>
<proteinExistence type="predicted"/>
<feature type="compositionally biased region" description="Low complexity" evidence="2">
    <location>
        <begin position="76"/>
        <end position="86"/>
    </location>
</feature>
<dbReference type="EMBL" id="HG686566">
    <property type="protein sequence ID" value="CDJ34432.1"/>
    <property type="molecule type" value="Genomic_DNA"/>
</dbReference>
<reference evidence="3" key="1">
    <citation type="submission" date="2013-10" db="EMBL/GenBank/DDBJ databases">
        <title>Genomic analysis of the causative agents of coccidiosis in chickens.</title>
        <authorList>
            <person name="Reid A.J."/>
            <person name="Blake D."/>
            <person name="Billington K."/>
            <person name="Browne H."/>
            <person name="Dunn M."/>
            <person name="Hung S."/>
            <person name="Kawahara F."/>
            <person name="Miranda-Saavedra D."/>
            <person name="Mourier T."/>
            <person name="Nagra H."/>
            <person name="Otto T.D."/>
            <person name="Rawlings N."/>
            <person name="Sanchez A."/>
            <person name="Sanders M."/>
            <person name="Subramaniam C."/>
            <person name="Tay Y."/>
            <person name="Dear P."/>
            <person name="Doerig C."/>
            <person name="Gruber A."/>
            <person name="Parkinson J."/>
            <person name="Shirley M."/>
            <person name="Wan K.L."/>
            <person name="Berriman M."/>
            <person name="Tomley F."/>
            <person name="Pain A."/>
        </authorList>
    </citation>
    <scope>NUCLEOTIDE SEQUENCE [LARGE SCALE GENOMIC DNA]</scope>
    <source>
        <strain evidence="3">Houghton</strain>
    </source>
</reference>
<dbReference type="OrthoDB" id="347894at2759"/>
<accession>U6KDY0</accession>
<feature type="compositionally biased region" description="Acidic residues" evidence="2">
    <location>
        <begin position="263"/>
        <end position="284"/>
    </location>
</feature>
<dbReference type="Proteomes" id="UP000030744">
    <property type="component" value="Unassembled WGS sequence"/>
</dbReference>
<evidence type="ECO:0000313" key="4">
    <source>
        <dbReference type="Proteomes" id="UP000030744"/>
    </source>
</evidence>
<feature type="compositionally biased region" description="Low complexity" evidence="2">
    <location>
        <begin position="115"/>
        <end position="131"/>
    </location>
</feature>
<feature type="compositionally biased region" description="Polar residues" evidence="2">
    <location>
        <begin position="63"/>
        <end position="74"/>
    </location>
</feature>
<feature type="coiled-coil region" evidence="1">
    <location>
        <begin position="481"/>
        <end position="519"/>
    </location>
</feature>
<keyword evidence="1" id="KW-0175">Coiled coil</keyword>
<evidence type="ECO:0000256" key="1">
    <source>
        <dbReference type="SAM" id="Coils"/>
    </source>
</evidence>
<dbReference type="GeneID" id="25376930"/>
<feature type="region of interest" description="Disordered" evidence="2">
    <location>
        <begin position="221"/>
        <end position="293"/>
    </location>
</feature>
<feature type="compositionally biased region" description="Low complexity" evidence="2">
    <location>
        <begin position="241"/>
        <end position="262"/>
    </location>
</feature>
<feature type="region of interest" description="Disordered" evidence="2">
    <location>
        <begin position="304"/>
        <end position="323"/>
    </location>
</feature>
<protein>
    <submittedName>
        <fullName evidence="3">Uncharacterized protein</fullName>
    </submittedName>
</protein>
<reference evidence="3" key="2">
    <citation type="submission" date="2013-10" db="EMBL/GenBank/DDBJ databases">
        <authorList>
            <person name="Aslett M."/>
        </authorList>
    </citation>
    <scope>NUCLEOTIDE SEQUENCE [LARGE SCALE GENOMIC DNA]</scope>
    <source>
        <strain evidence="3">Houghton</strain>
    </source>
</reference>
<gene>
    <name evidence="3" type="ORF">EMH_0020260</name>
</gene>
<dbReference type="AlphaFoldDB" id="U6KDY0"/>
<sequence length="630" mass="70915">MVFSAHARLIPLLWCLFGLFANNSVLFIHARRTHGAVVPISSLTPSADFGQRAAYVSGSFLSTSPRPRSASFNFGSPEEPQTPEESQPLRRSRSLSLGAERKAPSGVWSREGEMQNQLQPEPAQQQQQEVNQEQKRRLGRMARLRRAIRRAGGAAKERLVRAWQRLRRAAARAKRAVRRAAANVYQRLPRFRRGRRASEGAERAAAAGLAGAGLAAAATGLPRGEEATEGAEAVEKEEAPAPEGTPVSTAAEETAAPPSEEAGPTEESEEWHEAPTPEEAEAASEEWHDAVGPEELGSLLARARDSEKMREEEIKQEEQEAREHSMNARCYHVIRRMTPTMKRLNEQWSGHCMFWSLFMRNGNFGTFVDLLQELAVQTGDAIQKAEQLKGTEEGLEAQMLRTTLVLALAEDELARLEDETNVNCWFIDPDNLFRKANEEETKVLRNFNPLTFFANPLDFTQPLSRLINVVYEDTLTCIDSAQAERNARQDLQQVLTSEKQKLEAAAKQTSESLSDQQMRDMLQAIEELDLLRRREYCSMEQVHLLSAQARNIRNFIADYMENGKKWWKAQWPFKLQQCRALQKGSSAVPKSVAKSCRDYESSKPPKNPKSVSATLLWMWEAGSCRKEEEK</sequence>
<evidence type="ECO:0000256" key="2">
    <source>
        <dbReference type="SAM" id="MobiDB-lite"/>
    </source>
</evidence>